<dbReference type="STRING" id="863227.GCA_000373005_00555"/>
<dbReference type="Proteomes" id="UP000235777">
    <property type="component" value="Unassembled WGS sequence"/>
</dbReference>
<dbReference type="EMBL" id="PNYC01000010">
    <property type="protein sequence ID" value="PMS35545.1"/>
    <property type="molecule type" value="Genomic_DNA"/>
</dbReference>
<comment type="caution">
    <text evidence="1">The sequence shown here is derived from an EMBL/GenBank/DDBJ whole genome shotgun (WGS) entry which is preliminary data.</text>
</comment>
<organism evidence="1 2">
    <name type="scientific">Trinickia symbiotica</name>
    <dbReference type="NCBI Taxonomy" id="863227"/>
    <lineage>
        <taxon>Bacteria</taxon>
        <taxon>Pseudomonadati</taxon>
        <taxon>Pseudomonadota</taxon>
        <taxon>Betaproteobacteria</taxon>
        <taxon>Burkholderiales</taxon>
        <taxon>Burkholderiaceae</taxon>
        <taxon>Trinickia</taxon>
    </lineage>
</organism>
<evidence type="ECO:0000313" key="2">
    <source>
        <dbReference type="Proteomes" id="UP000235777"/>
    </source>
</evidence>
<reference evidence="1 2" key="1">
    <citation type="submission" date="2018-01" db="EMBL/GenBank/DDBJ databases">
        <title>Whole genome analyses suggest that Burkholderia sensu lato contains two further novel genera in the rhizoxinica-symbiotica group Mycetohabitans gen. nov., and Trinickia gen. nov.: implications for the evolution of diazotrophy and nodulation in the Burkholderiaceae.</title>
        <authorList>
            <person name="Estrada-de los Santos P."/>
            <person name="Palmer M."/>
            <person name="Chavez-Ramirez B."/>
            <person name="Beukes C."/>
            <person name="Steenkamp E.T."/>
            <person name="Hirsch A.M."/>
            <person name="Manyaka P."/>
            <person name="Maluk M."/>
            <person name="Lafos M."/>
            <person name="Crook M."/>
            <person name="Gross E."/>
            <person name="Simon M.F."/>
            <person name="Bueno dos Reis Junior F."/>
            <person name="Poole P.S."/>
            <person name="Venter S.N."/>
            <person name="James E.K."/>
        </authorList>
    </citation>
    <scope>NUCLEOTIDE SEQUENCE [LARGE SCALE GENOMIC DNA]</scope>
    <source>
        <strain evidence="1 2">JPY 581</strain>
    </source>
</reference>
<proteinExistence type="predicted"/>
<keyword evidence="2" id="KW-1185">Reference proteome</keyword>
<sequence>MAALPIERLEDMTPAEEKRFWAVVERAFARDDGEAARSHLAAGRPIYYCDDHYPDDFIRKWPDGRRELVAVDDAGNISVIRSL</sequence>
<dbReference type="OrthoDB" id="8686801at2"/>
<dbReference type="RefSeq" id="WP_026229369.1">
    <property type="nucleotide sequence ID" value="NZ_KB890164.1"/>
</dbReference>
<dbReference type="AlphaFoldDB" id="A0A2N7X241"/>
<evidence type="ECO:0000313" key="1">
    <source>
        <dbReference type="EMBL" id="PMS35545.1"/>
    </source>
</evidence>
<name>A0A2N7X241_9BURK</name>
<protein>
    <submittedName>
        <fullName evidence="1">Uncharacterized protein</fullName>
    </submittedName>
</protein>
<accession>A0A2N7X241</accession>
<gene>
    <name evidence="1" type="ORF">C0Z20_16685</name>
</gene>